<evidence type="ECO:0000256" key="1">
    <source>
        <dbReference type="ARBA" id="ARBA00006987"/>
    </source>
</evidence>
<dbReference type="Gene3D" id="3.40.190.150">
    <property type="entry name" value="Bordetella uptake gene, domain 1"/>
    <property type="match status" value="1"/>
</dbReference>
<comment type="similarity">
    <text evidence="1">Belongs to the UPF0065 (bug) family.</text>
</comment>
<keyword evidence="2" id="KW-0732">Signal</keyword>
<dbReference type="PANTHER" id="PTHR42928:SF5">
    <property type="entry name" value="BLR1237 PROTEIN"/>
    <property type="match status" value="1"/>
</dbReference>
<feature type="signal peptide" evidence="2">
    <location>
        <begin position="1"/>
        <end position="30"/>
    </location>
</feature>
<name>A0A193GB43_9BORD</name>
<sequence length="329" mass="34263">MKVRFPGPARRLLAFAIAAVAVGAASPAHAEPYPCQNLKIVSPYPPGGTTDILARLIAPSLQKSLDLPVIVENRGGASSNIGTEYVARAHPDGCTVLLGNNTGVVINRNLYALRLDPVKALRPVAEVAAMPLVLYVNPKVPARTLPELVKLLRSGSTPYSFASGGSGSPQHLAGELFKLATGTDILHIPYKGQAPAMMDVVGGQVQMAFETTAALSPQAKAGRVVPLATTGATRAEGYTDIPTMTEAGFKDFVITNWYGVFAPAGTSDALVTRLNAAVDAALASPEVAGKLAELGSEKVSGSAATFAAFVDSEVPRWEAVVKRSHAKVD</sequence>
<keyword evidence="3" id="KW-0675">Receptor</keyword>
<protein>
    <submittedName>
        <fullName evidence="3">Tricarboxylate-binding receptor</fullName>
    </submittedName>
</protein>
<dbReference type="PIRSF" id="PIRSF017082">
    <property type="entry name" value="YflP"/>
    <property type="match status" value="1"/>
</dbReference>
<gene>
    <name evidence="3" type="ORF">BAU07_04630</name>
</gene>
<reference evidence="3 4" key="1">
    <citation type="submission" date="2016-06" db="EMBL/GenBank/DDBJ databases">
        <title>Complete genome sequences of Bordetella bronchialis and Bordetella flabilis.</title>
        <authorList>
            <person name="LiPuma J.J."/>
            <person name="Spilker T."/>
        </authorList>
    </citation>
    <scope>NUCLEOTIDE SEQUENCE [LARGE SCALE GENOMIC DNA]</scope>
    <source>
        <strain evidence="3 4">AU10664</strain>
    </source>
</reference>
<dbReference type="Pfam" id="PF03401">
    <property type="entry name" value="TctC"/>
    <property type="match status" value="1"/>
</dbReference>
<dbReference type="Proteomes" id="UP000091926">
    <property type="component" value="Chromosome"/>
</dbReference>
<dbReference type="OrthoDB" id="8886207at2"/>
<dbReference type="EMBL" id="CP016172">
    <property type="protein sequence ID" value="ANN76494.1"/>
    <property type="molecule type" value="Genomic_DNA"/>
</dbReference>
<evidence type="ECO:0000256" key="2">
    <source>
        <dbReference type="SAM" id="SignalP"/>
    </source>
</evidence>
<dbReference type="InterPro" id="IPR005064">
    <property type="entry name" value="BUG"/>
</dbReference>
<dbReference type="PANTHER" id="PTHR42928">
    <property type="entry name" value="TRICARBOXYLATE-BINDING PROTEIN"/>
    <property type="match status" value="1"/>
</dbReference>
<evidence type="ECO:0000313" key="4">
    <source>
        <dbReference type="Proteomes" id="UP000091926"/>
    </source>
</evidence>
<proteinExistence type="inferred from homology"/>
<feature type="chain" id="PRO_5008258826" evidence="2">
    <location>
        <begin position="31"/>
        <end position="329"/>
    </location>
</feature>
<evidence type="ECO:0000313" key="3">
    <source>
        <dbReference type="EMBL" id="ANN76494.1"/>
    </source>
</evidence>
<organism evidence="3 4">
    <name type="scientific">Bordetella flabilis</name>
    <dbReference type="NCBI Taxonomy" id="463014"/>
    <lineage>
        <taxon>Bacteria</taxon>
        <taxon>Pseudomonadati</taxon>
        <taxon>Pseudomonadota</taxon>
        <taxon>Betaproteobacteria</taxon>
        <taxon>Burkholderiales</taxon>
        <taxon>Alcaligenaceae</taxon>
        <taxon>Bordetella</taxon>
    </lineage>
</organism>
<dbReference type="STRING" id="463014.BAU07_04630"/>
<dbReference type="CDD" id="cd13578">
    <property type="entry name" value="PBP2_Bug27"/>
    <property type="match status" value="1"/>
</dbReference>
<dbReference type="SUPFAM" id="SSF53850">
    <property type="entry name" value="Periplasmic binding protein-like II"/>
    <property type="match status" value="1"/>
</dbReference>
<dbReference type="RefSeq" id="WP_066654530.1">
    <property type="nucleotide sequence ID" value="NZ_CBCSCL010000022.1"/>
</dbReference>
<accession>A0A193GB43</accession>
<keyword evidence="4" id="KW-1185">Reference proteome</keyword>
<dbReference type="AlphaFoldDB" id="A0A193GB43"/>
<dbReference type="KEGG" id="bfz:BAU07_04630"/>
<dbReference type="Gene3D" id="3.40.190.10">
    <property type="entry name" value="Periplasmic binding protein-like II"/>
    <property type="match status" value="1"/>
</dbReference>
<dbReference type="InterPro" id="IPR042100">
    <property type="entry name" value="Bug_dom1"/>
</dbReference>